<evidence type="ECO:0000313" key="2">
    <source>
        <dbReference type="EMBL" id="GAA1518689.1"/>
    </source>
</evidence>
<dbReference type="EMBL" id="BAAAPF010000650">
    <property type="protein sequence ID" value="GAA1518689.1"/>
    <property type="molecule type" value="Genomic_DNA"/>
</dbReference>
<dbReference type="Pfam" id="PF20447">
    <property type="entry name" value="DUF6704"/>
    <property type="match status" value="1"/>
</dbReference>
<dbReference type="Proteomes" id="UP001500443">
    <property type="component" value="Unassembled WGS sequence"/>
</dbReference>
<keyword evidence="1" id="KW-0812">Transmembrane</keyword>
<sequence length="74" mass="7732">MAEGHDHGHTPAAWTAVVIMFIGFCVSGALMVMDQPVAFWLSLIIIPVGGVVGAVMRSMGMGKKPAPPLRVTGD</sequence>
<dbReference type="InterPro" id="IPR046550">
    <property type="entry name" value="DUF6704"/>
</dbReference>
<keyword evidence="3" id="KW-1185">Reference proteome</keyword>
<proteinExistence type="predicted"/>
<keyword evidence="1" id="KW-1133">Transmembrane helix</keyword>
<reference evidence="2 3" key="1">
    <citation type="journal article" date="2019" name="Int. J. Syst. Evol. Microbiol.">
        <title>The Global Catalogue of Microorganisms (GCM) 10K type strain sequencing project: providing services to taxonomists for standard genome sequencing and annotation.</title>
        <authorList>
            <consortium name="The Broad Institute Genomics Platform"/>
            <consortium name="The Broad Institute Genome Sequencing Center for Infectious Disease"/>
            <person name="Wu L."/>
            <person name="Ma J."/>
        </authorList>
    </citation>
    <scope>NUCLEOTIDE SEQUENCE [LARGE SCALE GENOMIC DNA]</scope>
    <source>
        <strain evidence="2 3">JCM 15481</strain>
    </source>
</reference>
<gene>
    <name evidence="2" type="ORF">GCM10009802_68010</name>
</gene>
<evidence type="ECO:0000256" key="1">
    <source>
        <dbReference type="SAM" id="Phobius"/>
    </source>
</evidence>
<dbReference type="RefSeq" id="WP_027753661.1">
    <property type="nucleotide sequence ID" value="NZ_BAAAPF010000650.1"/>
</dbReference>
<accession>A0ABN2AHK4</accession>
<organism evidence="2 3">
    <name type="scientific">Streptomyces synnematoformans</name>
    <dbReference type="NCBI Taxonomy" id="415721"/>
    <lineage>
        <taxon>Bacteria</taxon>
        <taxon>Bacillati</taxon>
        <taxon>Actinomycetota</taxon>
        <taxon>Actinomycetes</taxon>
        <taxon>Kitasatosporales</taxon>
        <taxon>Streptomycetaceae</taxon>
        <taxon>Streptomyces</taxon>
    </lineage>
</organism>
<evidence type="ECO:0000313" key="3">
    <source>
        <dbReference type="Proteomes" id="UP001500443"/>
    </source>
</evidence>
<feature type="transmembrane region" description="Helical" evidence="1">
    <location>
        <begin position="37"/>
        <end position="56"/>
    </location>
</feature>
<dbReference type="NCBIfam" id="NF041681">
    <property type="entry name" value="HGxxPAAW"/>
    <property type="match status" value="1"/>
</dbReference>
<keyword evidence="1" id="KW-0472">Membrane</keyword>
<name>A0ABN2AHK4_9ACTN</name>
<comment type="caution">
    <text evidence="2">The sequence shown here is derived from an EMBL/GenBank/DDBJ whole genome shotgun (WGS) entry which is preliminary data.</text>
</comment>
<feature type="transmembrane region" description="Helical" evidence="1">
    <location>
        <begin position="12"/>
        <end position="31"/>
    </location>
</feature>
<protein>
    <submittedName>
        <fullName evidence="2">Uncharacterized protein</fullName>
    </submittedName>
</protein>